<dbReference type="PANTHER" id="PTHR21090">
    <property type="entry name" value="AROM/DEHYDROQUINATE SYNTHASE"/>
    <property type="match status" value="1"/>
</dbReference>
<sequence>MITELSKLGASLQETEDGVVIEGKEYLKGTFVEGHNDAAITMSLCIAGLIAENETNIRKAQILDIAYPEFITVLNRL</sequence>
<dbReference type="Pfam" id="PF00275">
    <property type="entry name" value="EPSP_synthase"/>
    <property type="match status" value="1"/>
</dbReference>
<dbReference type="InterPro" id="IPR036968">
    <property type="entry name" value="Enolpyruvate_Tfrase_sf"/>
</dbReference>
<dbReference type="InterPro" id="IPR013792">
    <property type="entry name" value="RNA3'P_cycl/enolpyr_Trfase_a/b"/>
</dbReference>
<dbReference type="GO" id="GO:0003866">
    <property type="term" value="F:3-phosphoshikimate 1-carboxyvinyltransferase activity"/>
    <property type="evidence" value="ECO:0007669"/>
    <property type="project" value="TreeGrafter"/>
</dbReference>
<evidence type="ECO:0000256" key="1">
    <source>
        <dbReference type="ARBA" id="ARBA00022679"/>
    </source>
</evidence>
<dbReference type="GO" id="GO:0009423">
    <property type="term" value="P:chorismate biosynthetic process"/>
    <property type="evidence" value="ECO:0007669"/>
    <property type="project" value="TreeGrafter"/>
</dbReference>
<protein>
    <submittedName>
        <fullName evidence="3">5-enolpyruvylshikimate-3-phosphate synthase</fullName>
    </submittedName>
</protein>
<organism evidence="3 4">
    <name type="scientific">Acetivibrio straminisolvens JCM 21531</name>
    <dbReference type="NCBI Taxonomy" id="1294263"/>
    <lineage>
        <taxon>Bacteria</taxon>
        <taxon>Bacillati</taxon>
        <taxon>Bacillota</taxon>
        <taxon>Clostridia</taxon>
        <taxon>Eubacteriales</taxon>
        <taxon>Oscillospiraceae</taxon>
        <taxon>Acetivibrio</taxon>
    </lineage>
</organism>
<evidence type="ECO:0000313" key="3">
    <source>
        <dbReference type="EMBL" id="GAE89476.1"/>
    </source>
</evidence>
<keyword evidence="1" id="KW-0808">Transferase</keyword>
<comment type="caution">
    <text evidence="3">The sequence shown here is derived from an EMBL/GenBank/DDBJ whole genome shotgun (WGS) entry which is preliminary data.</text>
</comment>
<evidence type="ECO:0000259" key="2">
    <source>
        <dbReference type="Pfam" id="PF00275"/>
    </source>
</evidence>
<evidence type="ECO:0000313" key="4">
    <source>
        <dbReference type="Proteomes" id="UP000019109"/>
    </source>
</evidence>
<dbReference type="STRING" id="1294263.JCM21531_3007"/>
<dbReference type="PANTHER" id="PTHR21090:SF5">
    <property type="entry name" value="PENTAFUNCTIONAL AROM POLYPEPTIDE"/>
    <property type="match status" value="1"/>
</dbReference>
<dbReference type="Gene3D" id="3.65.10.10">
    <property type="entry name" value="Enolpyruvate transferase domain"/>
    <property type="match status" value="1"/>
</dbReference>
<accession>W4V8J4</accession>
<gene>
    <name evidence="3" type="ORF">JCM21531_3007</name>
</gene>
<dbReference type="SUPFAM" id="SSF55205">
    <property type="entry name" value="EPT/RTPC-like"/>
    <property type="match status" value="1"/>
</dbReference>
<keyword evidence="4" id="KW-1185">Reference proteome</keyword>
<proteinExistence type="predicted"/>
<reference evidence="3" key="1">
    <citation type="journal article" date="2014" name="Genome Announc.">
        <title>Draft Genome Sequence of Clostridium straminisolvens Strain JCM 21531T, Isolated from a Cellulose-Degrading Bacterial Community.</title>
        <authorList>
            <person name="Yuki M."/>
            <person name="Oshima K."/>
            <person name="Suda W."/>
            <person name="Sakamoto M."/>
            <person name="Kitamura K."/>
            <person name="Iida T."/>
            <person name="Hattori M."/>
            <person name="Ohkuma M."/>
        </authorList>
    </citation>
    <scope>NUCLEOTIDE SEQUENCE [LARGE SCALE GENOMIC DNA]</scope>
    <source>
        <strain evidence="3">JCM 21531</strain>
    </source>
</reference>
<dbReference type="Proteomes" id="UP000019109">
    <property type="component" value="Unassembled WGS sequence"/>
</dbReference>
<dbReference type="InterPro" id="IPR001986">
    <property type="entry name" value="Enolpyruvate_Tfrase_dom"/>
</dbReference>
<name>W4V8J4_9FIRM</name>
<feature type="domain" description="Enolpyruvate transferase" evidence="2">
    <location>
        <begin position="1"/>
        <end position="74"/>
    </location>
</feature>
<dbReference type="AlphaFoldDB" id="W4V8J4"/>
<dbReference type="EMBL" id="BAVR01000038">
    <property type="protein sequence ID" value="GAE89476.1"/>
    <property type="molecule type" value="Genomic_DNA"/>
</dbReference>